<gene>
    <name evidence="2" type="ORF">AVDCRST_MAG72-293</name>
</gene>
<dbReference type="EMBL" id="CADCUJ010000010">
    <property type="protein sequence ID" value="CAA9330386.1"/>
    <property type="molecule type" value="Genomic_DNA"/>
</dbReference>
<dbReference type="AlphaFoldDB" id="A0A6J4LEL5"/>
<organism evidence="2">
    <name type="scientific">uncultured Nocardioidaceae bacterium</name>
    <dbReference type="NCBI Taxonomy" id="253824"/>
    <lineage>
        <taxon>Bacteria</taxon>
        <taxon>Bacillati</taxon>
        <taxon>Actinomycetota</taxon>
        <taxon>Actinomycetes</taxon>
        <taxon>Propionibacteriales</taxon>
        <taxon>Nocardioidaceae</taxon>
        <taxon>environmental samples</taxon>
    </lineage>
</organism>
<reference evidence="2" key="1">
    <citation type="submission" date="2020-02" db="EMBL/GenBank/DDBJ databases">
        <authorList>
            <person name="Meier V. D."/>
        </authorList>
    </citation>
    <scope>NUCLEOTIDE SEQUENCE</scope>
    <source>
        <strain evidence="2">AVDCRST_MAG72</strain>
    </source>
</reference>
<protein>
    <submittedName>
        <fullName evidence="2">Uncharacterized protein</fullName>
    </submittedName>
</protein>
<name>A0A6J4LEL5_9ACTN</name>
<proteinExistence type="predicted"/>
<evidence type="ECO:0000256" key="1">
    <source>
        <dbReference type="SAM" id="MobiDB-lite"/>
    </source>
</evidence>
<evidence type="ECO:0000313" key="2">
    <source>
        <dbReference type="EMBL" id="CAA9330386.1"/>
    </source>
</evidence>
<feature type="region of interest" description="Disordered" evidence="1">
    <location>
        <begin position="118"/>
        <end position="144"/>
    </location>
</feature>
<accession>A0A6J4LEL5</accession>
<sequence>MAADRPSPQHQPPSGLDALTVEAVGRLTEALETTERARGQLYAFHQLTGQADFQLGDAVELLRRAGHDQIAARLADELVGRNVLDGRWSFQVLEEYDDGYWSAFRRLEQEVRDQLTDGRRHLHEAQLKEQRRSHGEPGHTARPQ</sequence>